<comment type="caution">
    <text evidence="2">The sequence shown here is derived from an EMBL/GenBank/DDBJ whole genome shotgun (WGS) entry which is preliminary data.</text>
</comment>
<gene>
    <name evidence="2" type="ORF">GCM10025783_13080</name>
</gene>
<dbReference type="Gene3D" id="3.40.640.10">
    <property type="entry name" value="Type I PLP-dependent aspartate aminotransferase-like (Major domain)"/>
    <property type="match status" value="1"/>
</dbReference>
<name>A0ABP8YY40_9MICO</name>
<dbReference type="InterPro" id="IPR015421">
    <property type="entry name" value="PyrdxlP-dep_Trfase_major"/>
</dbReference>
<dbReference type="CDD" id="cd00609">
    <property type="entry name" value="AAT_like"/>
    <property type="match status" value="1"/>
</dbReference>
<proteinExistence type="predicted"/>
<accession>A0ABP8YY40</accession>
<protein>
    <recommendedName>
        <fullName evidence="1">Aminotransferase class I/classII large domain-containing protein</fullName>
    </recommendedName>
</protein>
<dbReference type="PANTHER" id="PTHR46577:SF1">
    <property type="entry name" value="HTH-TYPE TRANSCRIPTIONAL REGULATORY PROTEIN GABR"/>
    <property type="match status" value="1"/>
</dbReference>
<dbReference type="EMBL" id="BAABLP010000002">
    <property type="protein sequence ID" value="GAA4742976.1"/>
    <property type="molecule type" value="Genomic_DNA"/>
</dbReference>
<reference evidence="3" key="1">
    <citation type="journal article" date="2019" name="Int. J. Syst. Evol. Microbiol.">
        <title>The Global Catalogue of Microorganisms (GCM) 10K type strain sequencing project: providing services to taxonomists for standard genome sequencing and annotation.</title>
        <authorList>
            <consortium name="The Broad Institute Genomics Platform"/>
            <consortium name="The Broad Institute Genome Sequencing Center for Infectious Disease"/>
            <person name="Wu L."/>
            <person name="Ma J."/>
        </authorList>
    </citation>
    <scope>NUCLEOTIDE SEQUENCE [LARGE SCALE GENOMIC DNA]</scope>
    <source>
        <strain evidence="3">JCM 19015</strain>
    </source>
</reference>
<dbReference type="InterPro" id="IPR004839">
    <property type="entry name" value="Aminotransferase_I/II_large"/>
</dbReference>
<dbReference type="Proteomes" id="UP001500121">
    <property type="component" value="Unassembled WGS sequence"/>
</dbReference>
<dbReference type="Pfam" id="PF00155">
    <property type="entry name" value="Aminotran_1_2"/>
    <property type="match status" value="1"/>
</dbReference>
<evidence type="ECO:0000313" key="2">
    <source>
        <dbReference type="EMBL" id="GAA4742976.1"/>
    </source>
</evidence>
<evidence type="ECO:0000313" key="3">
    <source>
        <dbReference type="Proteomes" id="UP001500121"/>
    </source>
</evidence>
<feature type="domain" description="Aminotransferase class I/classII large" evidence="1">
    <location>
        <begin position="27"/>
        <end position="343"/>
    </location>
</feature>
<dbReference type="SUPFAM" id="SSF53383">
    <property type="entry name" value="PLP-dependent transferases"/>
    <property type="match status" value="1"/>
</dbReference>
<organism evidence="2 3">
    <name type="scientific">Amnibacterium soli</name>
    <dbReference type="NCBI Taxonomy" id="1282736"/>
    <lineage>
        <taxon>Bacteria</taxon>
        <taxon>Bacillati</taxon>
        <taxon>Actinomycetota</taxon>
        <taxon>Actinomycetes</taxon>
        <taxon>Micrococcales</taxon>
        <taxon>Microbacteriaceae</taxon>
        <taxon>Amnibacterium</taxon>
    </lineage>
</organism>
<dbReference type="RefSeq" id="WP_345480242.1">
    <property type="nucleotide sequence ID" value="NZ_BAABLP010000002.1"/>
</dbReference>
<dbReference type="InterPro" id="IPR051446">
    <property type="entry name" value="HTH_trans_reg/aminotransferase"/>
</dbReference>
<evidence type="ECO:0000259" key="1">
    <source>
        <dbReference type="Pfam" id="PF00155"/>
    </source>
</evidence>
<keyword evidence="3" id="KW-1185">Reference proteome</keyword>
<sequence length="365" mass="39286">MPPAWPELPEYVERAAARLPPLLTAGGLDYIGLVELRERIADRYVQRGLPTTPGQIMVTTGAQHAIGLVVRARLRRADRLLLDVPSYPHAIDAFREAGARLVPVGMPDARADVDAWERLLRELRPELAYLMPDFHNPTGSSLTEGERRRLLAAAAASGTVLLVDETTAELAIDDVVRQPPLAGLATGSGAEVITVGSVGKTVWHGLRIGWILADSRTIAEIAAARPVRDLGTPVLDQLVVAELLPDVDRVLDDRTALLRATRDAVVDRIAVELPDWRVPVPPGGLCIWATLPDARSSLLVPAAAAVGLRITAGPRFGLDGAFERQLRIPITRPAAESADAIGRLAAAWRTSASAVRREEAYTPVL</sequence>
<dbReference type="PANTHER" id="PTHR46577">
    <property type="entry name" value="HTH-TYPE TRANSCRIPTIONAL REGULATORY PROTEIN GABR"/>
    <property type="match status" value="1"/>
</dbReference>
<dbReference type="InterPro" id="IPR015424">
    <property type="entry name" value="PyrdxlP-dep_Trfase"/>
</dbReference>